<dbReference type="Pfam" id="PF04932">
    <property type="entry name" value="Wzy_C"/>
    <property type="match status" value="1"/>
</dbReference>
<accession>A0A2N5ZAS1</accession>
<evidence type="ECO:0000256" key="1">
    <source>
        <dbReference type="ARBA" id="ARBA00004141"/>
    </source>
</evidence>
<dbReference type="SUPFAM" id="SSF48452">
    <property type="entry name" value="TPR-like"/>
    <property type="match status" value="1"/>
</dbReference>
<dbReference type="AlphaFoldDB" id="A0A2N5ZAS1"/>
<feature type="transmembrane region" description="Helical" evidence="6">
    <location>
        <begin position="179"/>
        <end position="205"/>
    </location>
</feature>
<dbReference type="InterPro" id="IPR007016">
    <property type="entry name" value="O-antigen_ligase-rel_domated"/>
</dbReference>
<proteinExistence type="predicted"/>
<keyword evidence="2 6" id="KW-0812">Transmembrane</keyword>
<keyword evidence="3 6" id="KW-1133">Transmembrane helix</keyword>
<dbReference type="PANTHER" id="PTHR37422">
    <property type="entry name" value="TEICHURONIC ACID BIOSYNTHESIS PROTEIN TUAE"/>
    <property type="match status" value="1"/>
</dbReference>
<reference evidence="8 9" key="1">
    <citation type="submission" date="2017-11" db="EMBL/GenBank/DDBJ databases">
        <title>Genome-resolved metagenomics identifies genetic mobility, metabolic interactions, and unexpected diversity in perchlorate-reducing communities.</title>
        <authorList>
            <person name="Barnum T.P."/>
            <person name="Figueroa I.A."/>
            <person name="Carlstrom C.I."/>
            <person name="Lucas L.N."/>
            <person name="Engelbrektson A.L."/>
            <person name="Coates J.D."/>
        </authorList>
    </citation>
    <scope>NUCLEOTIDE SEQUENCE [LARGE SCALE GENOMIC DNA]</scope>
    <source>
        <strain evidence="8">BM706</strain>
    </source>
</reference>
<evidence type="ECO:0000256" key="5">
    <source>
        <dbReference type="PROSITE-ProRule" id="PRU00339"/>
    </source>
</evidence>
<organism evidence="8 9">
    <name type="scientific">Muiribacterium halophilum</name>
    <dbReference type="NCBI Taxonomy" id="2053465"/>
    <lineage>
        <taxon>Bacteria</taxon>
        <taxon>Candidatus Muiribacteriota</taxon>
        <taxon>Candidatus Muiribacteriia</taxon>
        <taxon>Candidatus Muiribacteriales</taxon>
        <taxon>Candidatus Muiribacteriaceae</taxon>
        <taxon>Candidatus Muiribacterium</taxon>
    </lineage>
</organism>
<dbReference type="PROSITE" id="PS50005">
    <property type="entry name" value="TPR"/>
    <property type="match status" value="1"/>
</dbReference>
<evidence type="ECO:0000256" key="3">
    <source>
        <dbReference type="ARBA" id="ARBA00022989"/>
    </source>
</evidence>
<dbReference type="PANTHER" id="PTHR37422:SF13">
    <property type="entry name" value="LIPOPOLYSACCHARIDE BIOSYNTHESIS PROTEIN PA4999-RELATED"/>
    <property type="match status" value="1"/>
</dbReference>
<feature type="domain" description="O-antigen ligase-related" evidence="7">
    <location>
        <begin position="178"/>
        <end position="324"/>
    </location>
</feature>
<evidence type="ECO:0000313" key="9">
    <source>
        <dbReference type="Proteomes" id="UP000234857"/>
    </source>
</evidence>
<dbReference type="InterPro" id="IPR051533">
    <property type="entry name" value="WaaL-like"/>
</dbReference>
<feature type="transmembrane region" description="Helical" evidence="6">
    <location>
        <begin position="217"/>
        <end position="235"/>
    </location>
</feature>
<feature type="transmembrane region" description="Helical" evidence="6">
    <location>
        <begin position="155"/>
        <end position="172"/>
    </location>
</feature>
<keyword evidence="4 6" id="KW-0472">Membrane</keyword>
<dbReference type="EMBL" id="PKTG01000130">
    <property type="protein sequence ID" value="PLX15719.1"/>
    <property type="molecule type" value="Genomic_DNA"/>
</dbReference>
<evidence type="ECO:0000256" key="2">
    <source>
        <dbReference type="ARBA" id="ARBA00022692"/>
    </source>
</evidence>
<dbReference type="Gene3D" id="1.25.40.10">
    <property type="entry name" value="Tetratricopeptide repeat domain"/>
    <property type="match status" value="1"/>
</dbReference>
<feature type="transmembrane region" description="Helical" evidence="6">
    <location>
        <begin position="81"/>
        <end position="99"/>
    </location>
</feature>
<feature type="transmembrane region" description="Helical" evidence="6">
    <location>
        <begin position="316"/>
        <end position="336"/>
    </location>
</feature>
<dbReference type="Proteomes" id="UP000234857">
    <property type="component" value="Unassembled WGS sequence"/>
</dbReference>
<evidence type="ECO:0000313" key="8">
    <source>
        <dbReference type="EMBL" id="PLX15719.1"/>
    </source>
</evidence>
<sequence>MVNTIIVQYLIPLIPLFFLKDSIEIFLLPKRFLITIFSSFLIGSNILKEKVLNIINPKVFLSFLVYITLNTIFISKLPLKSFSSLILFFVFYILIGIDFKYNERKFVHIINFSAIMISIYAYFQFFQIDPFFLNKDYSDYQLLNGVFSTLGNKNFVAEFLASVVIFNLCYGYRRLINILYVSVVFLVLTKTTVFFLILFLIYFFIKDIKDKKSLMKWLLVLAVIISISYLSAHKVNIWQVKTLFDFSIKNSLSQRLYIWKTTFEVIKNYFMFGTGLGLFEEAFLYYQNECVFDFDYNYFCDAKFAHNEVLQIFSELGIVGVTLIFLLFLPIIKYFFSSKYRPLLLYLIFQSMFSFPMRLPSVIVLLFFVINQAVINGKVPSKKLELNLFKRTIGIYVCILFIAFSSLYFVSGIYMKQGMKKGTLAEKQVYFKKAIKINPGWYLPYYNAGIFYYNKGNYTESLQLFNRALDYSKRPLIFFYRGLSFIGVGENDMAIKDLEKFVEFYPVSYKAYYNLYMLYSQKDDDISKEKAIHYYEIYDSLLKALNSEH</sequence>
<dbReference type="GO" id="GO:0016020">
    <property type="term" value="C:membrane"/>
    <property type="evidence" value="ECO:0007669"/>
    <property type="project" value="UniProtKB-SubCell"/>
</dbReference>
<evidence type="ECO:0000256" key="4">
    <source>
        <dbReference type="ARBA" id="ARBA00023136"/>
    </source>
</evidence>
<protein>
    <recommendedName>
        <fullName evidence="7">O-antigen ligase-related domain-containing protein</fullName>
    </recommendedName>
</protein>
<dbReference type="InterPro" id="IPR011990">
    <property type="entry name" value="TPR-like_helical_dom_sf"/>
</dbReference>
<evidence type="ECO:0000256" key="6">
    <source>
        <dbReference type="SAM" id="Phobius"/>
    </source>
</evidence>
<feature type="transmembrane region" description="Helical" evidence="6">
    <location>
        <begin position="393"/>
        <end position="414"/>
    </location>
</feature>
<feature type="transmembrane region" description="Helical" evidence="6">
    <location>
        <begin position="59"/>
        <end position="75"/>
    </location>
</feature>
<comment type="subcellular location">
    <subcellularLocation>
        <location evidence="1">Membrane</location>
        <topology evidence="1">Multi-pass membrane protein</topology>
    </subcellularLocation>
</comment>
<evidence type="ECO:0000259" key="7">
    <source>
        <dbReference type="Pfam" id="PF04932"/>
    </source>
</evidence>
<feature type="transmembrane region" description="Helical" evidence="6">
    <location>
        <begin position="343"/>
        <end position="373"/>
    </location>
</feature>
<keyword evidence="5" id="KW-0802">TPR repeat</keyword>
<gene>
    <name evidence="8" type="ORF">C0601_12125</name>
</gene>
<name>A0A2N5ZAS1_MUIH1</name>
<feature type="transmembrane region" description="Helical" evidence="6">
    <location>
        <begin position="106"/>
        <end position="123"/>
    </location>
</feature>
<comment type="caution">
    <text evidence="8">The sequence shown here is derived from an EMBL/GenBank/DDBJ whole genome shotgun (WGS) entry which is preliminary data.</text>
</comment>
<feature type="transmembrane region" description="Helical" evidence="6">
    <location>
        <begin position="25"/>
        <end position="47"/>
    </location>
</feature>
<dbReference type="InterPro" id="IPR019734">
    <property type="entry name" value="TPR_rpt"/>
</dbReference>
<feature type="repeat" description="TPR" evidence="5">
    <location>
        <begin position="442"/>
        <end position="475"/>
    </location>
</feature>